<feature type="region of interest" description="Disordered" evidence="1">
    <location>
        <begin position="536"/>
        <end position="626"/>
    </location>
</feature>
<comment type="caution">
    <text evidence="3">The sequence shown here is derived from an EMBL/GenBank/DDBJ whole genome shotgun (WGS) entry which is preliminary data.</text>
</comment>
<feature type="compositionally biased region" description="Polar residues" evidence="1">
    <location>
        <begin position="285"/>
        <end position="295"/>
    </location>
</feature>
<feature type="compositionally biased region" description="Low complexity" evidence="1">
    <location>
        <begin position="1143"/>
        <end position="1152"/>
    </location>
</feature>
<feature type="region of interest" description="Disordered" evidence="1">
    <location>
        <begin position="262"/>
        <end position="386"/>
    </location>
</feature>
<evidence type="ECO:0000259" key="2">
    <source>
        <dbReference type="Pfam" id="PF15456"/>
    </source>
</evidence>
<organism evidence="3 4">
    <name type="scientific">Entomortierella chlamydospora</name>
    <dbReference type="NCBI Taxonomy" id="101097"/>
    <lineage>
        <taxon>Eukaryota</taxon>
        <taxon>Fungi</taxon>
        <taxon>Fungi incertae sedis</taxon>
        <taxon>Mucoromycota</taxon>
        <taxon>Mortierellomycotina</taxon>
        <taxon>Mortierellomycetes</taxon>
        <taxon>Mortierellales</taxon>
        <taxon>Mortierellaceae</taxon>
        <taxon>Entomortierella</taxon>
    </lineage>
</organism>
<feature type="compositionally biased region" description="Basic and acidic residues" evidence="1">
    <location>
        <begin position="406"/>
        <end position="427"/>
    </location>
</feature>
<proteinExistence type="predicted"/>
<feature type="compositionally biased region" description="Pro residues" evidence="1">
    <location>
        <begin position="984"/>
        <end position="1000"/>
    </location>
</feature>
<dbReference type="EMBL" id="JAAAID010000015">
    <property type="protein sequence ID" value="KAG0024511.1"/>
    <property type="molecule type" value="Genomic_DNA"/>
</dbReference>
<feature type="compositionally biased region" description="Polar residues" evidence="1">
    <location>
        <begin position="967"/>
        <end position="979"/>
    </location>
</feature>
<feature type="compositionally biased region" description="Polar residues" evidence="1">
    <location>
        <begin position="467"/>
        <end position="480"/>
    </location>
</feature>
<feature type="region of interest" description="Disordered" evidence="1">
    <location>
        <begin position="406"/>
        <end position="495"/>
    </location>
</feature>
<feature type="compositionally biased region" description="Polar residues" evidence="1">
    <location>
        <begin position="357"/>
        <end position="373"/>
    </location>
</feature>
<feature type="compositionally biased region" description="Polar residues" evidence="1">
    <location>
        <begin position="667"/>
        <end position="681"/>
    </location>
</feature>
<feature type="domain" description="Up-regulated during septation protein 1" evidence="2">
    <location>
        <begin position="840"/>
        <end position="952"/>
    </location>
</feature>
<name>A0A9P6T4N6_9FUNG</name>
<reference evidence="3" key="1">
    <citation type="journal article" date="2020" name="Fungal Divers.">
        <title>Resolving the Mortierellaceae phylogeny through synthesis of multi-gene phylogenetics and phylogenomics.</title>
        <authorList>
            <person name="Vandepol N."/>
            <person name="Liber J."/>
            <person name="Desiro A."/>
            <person name="Na H."/>
            <person name="Kennedy M."/>
            <person name="Barry K."/>
            <person name="Grigoriev I.V."/>
            <person name="Miller A.N."/>
            <person name="O'Donnell K."/>
            <person name="Stajich J.E."/>
            <person name="Bonito G."/>
        </authorList>
    </citation>
    <scope>NUCLEOTIDE SEQUENCE</scope>
    <source>
        <strain evidence="3">NRRL 2769</strain>
    </source>
</reference>
<feature type="compositionally biased region" description="Basic and acidic residues" evidence="1">
    <location>
        <begin position="210"/>
        <end position="232"/>
    </location>
</feature>
<feature type="compositionally biased region" description="Basic and acidic residues" evidence="1">
    <location>
        <begin position="324"/>
        <end position="343"/>
    </location>
</feature>
<dbReference type="Pfam" id="PF15456">
    <property type="entry name" value="Uds1"/>
    <property type="match status" value="1"/>
</dbReference>
<feature type="compositionally biased region" description="Polar residues" evidence="1">
    <location>
        <begin position="609"/>
        <end position="618"/>
    </location>
</feature>
<protein>
    <recommendedName>
        <fullName evidence="2">Up-regulated during septation protein 1 domain-containing protein</fullName>
    </recommendedName>
</protein>
<feature type="region of interest" description="Disordered" evidence="1">
    <location>
        <begin position="1203"/>
        <end position="1270"/>
    </location>
</feature>
<feature type="region of interest" description="Disordered" evidence="1">
    <location>
        <begin position="1"/>
        <end position="34"/>
    </location>
</feature>
<feature type="compositionally biased region" description="Low complexity" evidence="1">
    <location>
        <begin position="718"/>
        <end position="736"/>
    </location>
</feature>
<feature type="compositionally biased region" description="Polar residues" evidence="1">
    <location>
        <begin position="310"/>
        <end position="323"/>
    </location>
</feature>
<dbReference type="Proteomes" id="UP000703661">
    <property type="component" value="Unassembled WGS sequence"/>
</dbReference>
<feature type="region of interest" description="Disordered" evidence="1">
    <location>
        <begin position="644"/>
        <end position="799"/>
    </location>
</feature>
<feature type="region of interest" description="Disordered" evidence="1">
    <location>
        <begin position="1139"/>
        <end position="1185"/>
    </location>
</feature>
<feature type="compositionally biased region" description="Basic and acidic residues" evidence="1">
    <location>
        <begin position="1260"/>
        <end position="1270"/>
    </location>
</feature>
<feature type="compositionally biased region" description="Low complexity" evidence="1">
    <location>
        <begin position="1203"/>
        <end position="1212"/>
    </location>
</feature>
<feature type="region of interest" description="Disordered" evidence="1">
    <location>
        <begin position="962"/>
        <end position="1004"/>
    </location>
</feature>
<evidence type="ECO:0000313" key="4">
    <source>
        <dbReference type="Proteomes" id="UP000703661"/>
    </source>
</evidence>
<feature type="region of interest" description="Disordered" evidence="1">
    <location>
        <begin position="123"/>
        <end position="248"/>
    </location>
</feature>
<keyword evidence="4" id="KW-1185">Reference proteome</keyword>
<feature type="compositionally biased region" description="Polar residues" evidence="1">
    <location>
        <begin position="11"/>
        <end position="28"/>
    </location>
</feature>
<feature type="compositionally biased region" description="Low complexity" evidence="1">
    <location>
        <begin position="648"/>
        <end position="666"/>
    </location>
</feature>
<gene>
    <name evidence="3" type="ORF">BGZ80_002071</name>
</gene>
<accession>A0A9P6T4N6</accession>
<feature type="compositionally biased region" description="Low complexity" evidence="1">
    <location>
        <begin position="271"/>
        <end position="282"/>
    </location>
</feature>
<feature type="compositionally biased region" description="Low complexity" evidence="1">
    <location>
        <begin position="123"/>
        <end position="132"/>
    </location>
</feature>
<feature type="compositionally biased region" description="Polar residues" evidence="1">
    <location>
        <begin position="139"/>
        <end position="153"/>
    </location>
</feature>
<feature type="compositionally biased region" description="Basic and acidic residues" evidence="1">
    <location>
        <begin position="185"/>
        <end position="202"/>
    </location>
</feature>
<feature type="compositionally biased region" description="Polar residues" evidence="1">
    <location>
        <begin position="1165"/>
        <end position="1185"/>
    </location>
</feature>
<feature type="compositionally biased region" description="Low complexity" evidence="1">
    <location>
        <begin position="589"/>
        <end position="601"/>
    </location>
</feature>
<feature type="compositionally biased region" description="Polar residues" evidence="1">
    <location>
        <begin position="778"/>
        <end position="789"/>
    </location>
</feature>
<sequence>MVSKELPTPPASTSTLFDYQGQSTSTTLSREENNNGMHQLPHIVTDLAHKGPALAELIPYSPPASKKGIPIERPYSYYKVAPKVPQSVTVIDSPFGPPDPPASLPATAEGQYNFFNGNSTSTYYTHPSTSNPFVPPAQYQPSLPHQQPQTLQYATHGGRSGKERPDPEDSIPGPYFSAESIATRGSRERSNHDKQGQRDRSYSNESGSHPSRERQQPNHRGGQDQEANHDDTNDSSVPVRKGSGNNLLRIARKASDTALKGIGLSRKASGKKASQSSGAPAPNNAYEQNSQSWSAVGNRPQPELHRGQHSEFSAQTDSGNQRTRNYDLSRTYDTDLGRNRSLPDIKPPPNADHRTPSRGSSLNNSRTNPGASHSRQKSQHHLQDSASNVVQDAYGGIADDWRQRQQVEKEARERLDLRDSSPTERPGHTSINSVSTLNLPPSTVVPTATSINRSTSRILLPDRDRSANQLGSSQSSNPGKQDTDHEPTQESTSLAKATVQPGGILAQLQAATEAGQVIDPAMGIWSQKDGRYIQRSNTAPYPHRENKTILEEDESGSPTSGGPRSPGPLEYSKSEGYAAASRNNRQQKRPQQQQTQVQQHAQIHDQEQSTSAQNQYPNYNDPHREPYQQTNYQAHHLPHQAFHEQPYQHQQQQQQHHQQQQQQQQQNQTISRSRAMSNENMDTNKDLPPTPGRTLQDATSDMADRQAAHGRSRHQQTEPRSQTQRQPRSRSESQSESARRHHQQQSSGWQAEMAESVLALSRSMSPPRNRSASRERTNGQLTRRGSNGQHSGGQRERDQYGIDMFPLPVIPSPDETLKKNDNVGILPQDVLRTLDLQTVQKVVTQAVIASRVYKALSLVEVENLKKEQDDLQRYVETLKVSLTIETRMRDASHSLIRLHENNTNIEAVKASTGQLHATTRKVDQIVQKIQQSMDRLLVIQRLLLEHEGAVLNAGMRRLDGELPGMVTNGTAKPTEVSSAQGQRPPSPPQPQPQPGVPTPPLQQQHAARLTALENYMKELNEEINKKDERISQLESQLRLIKTWADDFAGSLRSRIGVDNSSVCDEHASAKHDGAESPAKLQKQLAHLQSRIEDGFRALETNAHELNTKAREAELAKEKALEFAATTLANTGAIGIPAADLAQSSSSSSVGESESPRSRLRGPFSRSKSSLNESRYPQTNHSNNSDLNVVLNESLIELDLQLSSSSSANSSAAPTLDRMNGKGRQHSTESPTQRQEQARRASRSKHQPEGKDDLVIGDANELERSAKLKMK</sequence>
<evidence type="ECO:0000313" key="3">
    <source>
        <dbReference type="EMBL" id="KAG0024511.1"/>
    </source>
</evidence>
<dbReference type="AlphaFoldDB" id="A0A9P6T4N6"/>
<feature type="compositionally biased region" description="Polar residues" evidence="1">
    <location>
        <begin position="429"/>
        <end position="457"/>
    </location>
</feature>
<evidence type="ECO:0000256" key="1">
    <source>
        <dbReference type="SAM" id="MobiDB-lite"/>
    </source>
</evidence>
<dbReference type="InterPro" id="IPR029191">
    <property type="entry name" value="Uds1"/>
</dbReference>